<protein>
    <submittedName>
        <fullName evidence="4">Alpha/beta hydrolase</fullName>
    </submittedName>
</protein>
<name>A0A244CT06_PSEDV</name>
<dbReference type="Pfam" id="PF00561">
    <property type="entry name" value="Abhydrolase_1"/>
    <property type="match status" value="1"/>
</dbReference>
<dbReference type="InterPro" id="IPR029058">
    <property type="entry name" value="AB_hydrolase_fold"/>
</dbReference>
<dbReference type="OrthoDB" id="9796770at2"/>
<organism evidence="4 5">
    <name type="scientific">Pseudoalteromonas ulvae</name>
    <dbReference type="NCBI Taxonomy" id="107327"/>
    <lineage>
        <taxon>Bacteria</taxon>
        <taxon>Pseudomonadati</taxon>
        <taxon>Pseudomonadota</taxon>
        <taxon>Gammaproteobacteria</taxon>
        <taxon>Alteromonadales</taxon>
        <taxon>Pseudoalteromonadaceae</taxon>
        <taxon>Pseudoalteromonas</taxon>
    </lineage>
</organism>
<dbReference type="PRINTS" id="PR00793">
    <property type="entry name" value="PROAMNOPTASE"/>
</dbReference>
<sequence length="429" mass="48775">MSNEYALAGMTVIKHHFTLPLDYQKPKSNTITVFARELRANEPEAEHRPFLVYFQGGPGFAAQRPIDNSGWIKRALKEFRVLLLDQRGTGLSSAINYVALAHLSPRQQADYLAHFRADNIINDASAIKAILSPKEKWSILGQSFGGFCVFRYLSSAPNELKQAFITGGIPPILANPKEVYQHTFARVKAKNEQFFNRFPDALHLVSQLAEHITRHPVILSSGEKLSIEMLQSLGIHLGMQEGPENLYYLLEQAFIETPAGRQINPWFLSQFTQYLDYNDQPLFALLHESIYCQQHASNWAAEQVRQDKPEFAYQSDQPFLFTGEMIFPWFFEQFNNLMPLKGCADLLAAKSDWPTLYDLDVLQNNQVPISAAIYSEDMYVDMTLSLTSVSKVANLTYWLTSEYEHNGIKMAGEIILDKLIALNKGNQLR</sequence>
<dbReference type="RefSeq" id="WP_086742105.1">
    <property type="nucleotide sequence ID" value="NZ_MWPV01000001.1"/>
</dbReference>
<evidence type="ECO:0000313" key="4">
    <source>
        <dbReference type="EMBL" id="OUL58724.1"/>
    </source>
</evidence>
<accession>A0A244CT06</accession>
<dbReference type="EMBL" id="MWPV01000001">
    <property type="protein sequence ID" value="OUL58724.1"/>
    <property type="molecule type" value="Genomic_DNA"/>
</dbReference>
<dbReference type="GO" id="GO:0006508">
    <property type="term" value="P:proteolysis"/>
    <property type="evidence" value="ECO:0007669"/>
    <property type="project" value="InterPro"/>
</dbReference>
<dbReference type="AlphaFoldDB" id="A0A244CT06"/>
<comment type="caution">
    <text evidence="4">The sequence shown here is derived from an EMBL/GenBank/DDBJ whole genome shotgun (WGS) entry which is preliminary data.</text>
</comment>
<dbReference type="PANTHER" id="PTHR43248:SF2">
    <property type="entry name" value="PROLYL AMINOPEPTIDASE"/>
    <property type="match status" value="1"/>
</dbReference>
<dbReference type="InterPro" id="IPR051601">
    <property type="entry name" value="Serine_prot/Carboxylest_S33"/>
</dbReference>
<comment type="similarity">
    <text evidence="1">Belongs to the peptidase S33 family.</text>
</comment>
<keyword evidence="5" id="KW-1185">Reference proteome</keyword>
<dbReference type="Gene3D" id="3.40.50.1820">
    <property type="entry name" value="alpha/beta hydrolase"/>
    <property type="match status" value="1"/>
</dbReference>
<feature type="domain" description="AB hydrolase-1" evidence="3">
    <location>
        <begin position="51"/>
        <end position="201"/>
    </location>
</feature>
<dbReference type="Proteomes" id="UP000194841">
    <property type="component" value="Unassembled WGS sequence"/>
</dbReference>
<reference evidence="4 5" key="1">
    <citation type="submission" date="2017-02" db="EMBL/GenBank/DDBJ databases">
        <title>Pseudoalteromonas ulvae TC14 Genome.</title>
        <authorList>
            <person name="Molmeret M."/>
        </authorList>
    </citation>
    <scope>NUCLEOTIDE SEQUENCE [LARGE SCALE GENOMIC DNA]</scope>
    <source>
        <strain evidence="4">TC14</strain>
    </source>
</reference>
<evidence type="ECO:0000259" key="3">
    <source>
        <dbReference type="Pfam" id="PF00561"/>
    </source>
</evidence>
<proteinExistence type="inferred from homology"/>
<keyword evidence="2 4" id="KW-0378">Hydrolase</keyword>
<gene>
    <name evidence="4" type="ORF">B1199_00070</name>
</gene>
<evidence type="ECO:0000313" key="5">
    <source>
        <dbReference type="Proteomes" id="UP000194841"/>
    </source>
</evidence>
<dbReference type="InterPro" id="IPR002410">
    <property type="entry name" value="Peptidase_S33"/>
</dbReference>
<dbReference type="SUPFAM" id="SSF53474">
    <property type="entry name" value="alpha/beta-Hydrolases"/>
    <property type="match status" value="1"/>
</dbReference>
<dbReference type="GO" id="GO:0008233">
    <property type="term" value="F:peptidase activity"/>
    <property type="evidence" value="ECO:0007669"/>
    <property type="project" value="InterPro"/>
</dbReference>
<evidence type="ECO:0000256" key="1">
    <source>
        <dbReference type="ARBA" id="ARBA00010088"/>
    </source>
</evidence>
<evidence type="ECO:0000256" key="2">
    <source>
        <dbReference type="ARBA" id="ARBA00022801"/>
    </source>
</evidence>
<dbReference type="InterPro" id="IPR000073">
    <property type="entry name" value="AB_hydrolase_1"/>
</dbReference>
<dbReference type="PANTHER" id="PTHR43248">
    <property type="entry name" value="2-SUCCINYL-6-HYDROXY-2,4-CYCLOHEXADIENE-1-CARBOXYLATE SYNTHASE"/>
    <property type="match status" value="1"/>
</dbReference>